<dbReference type="InterPro" id="IPR015424">
    <property type="entry name" value="PyrdxlP-dep_Trfase"/>
</dbReference>
<sequence length="407" mass="46412">MYQKEQIERIKDELESNLYGNTNSVSPSAIKSDNVINEMRLKVLKWFNADPNKYILVFTSGTTGGLKIVGETFPWSDKSEYVYTLANHNSVLGIREYAGKKYPLDLINKVHELNNKQTTKQINKWLVLLDAAAFVPTANLDLSQYPADYVTLSFYKMFGVPSGIGALIMTKQAANILQKNYFSGGTVQFSVANEKFHQWKPDLFAKFEDGTIGFLNVAGLRHGFSALEKVGGMEQITKHTFSLEDYLWNEMKEVKHDNGKPLFEFYGDHGPIINFNVIDKNGEYFGYVDIATLATQKNIHLRTGCACNPGACYDYLNIPSDLIKETAANVLKSTYKQKLDFVNGRPIGSIRISFGYISTFEDAEIVYNFFTKTFRNKNVQQFLDEMELTQKQYINEENEKKQFEKEV</sequence>
<feature type="domain" description="Aminotransferase class V" evidence="2">
    <location>
        <begin position="117"/>
        <end position="364"/>
    </location>
</feature>
<comment type="caution">
    <text evidence="3">The sequence shown here is derived from an EMBL/GenBank/DDBJ whole genome shotgun (WGS) entry which is preliminary data.</text>
</comment>
<dbReference type="Pfam" id="PF00266">
    <property type="entry name" value="Aminotran_5"/>
    <property type="match status" value="2"/>
</dbReference>
<dbReference type="GO" id="GO:0016740">
    <property type="term" value="F:transferase activity"/>
    <property type="evidence" value="ECO:0007669"/>
    <property type="project" value="UniProtKB-KW"/>
</dbReference>
<dbReference type="AlphaFoldDB" id="A0A5J4WQB8"/>
<accession>A0A5J4WQB8</accession>
<dbReference type="PANTHER" id="PTHR14237:SF80">
    <property type="entry name" value="MOLYBDENUM COFACTOR SULFURASE"/>
    <property type="match status" value="1"/>
</dbReference>
<feature type="domain" description="Aminotransferase class V" evidence="2">
    <location>
        <begin position="7"/>
        <end position="92"/>
    </location>
</feature>
<organism evidence="3 4">
    <name type="scientific">Streblomastix strix</name>
    <dbReference type="NCBI Taxonomy" id="222440"/>
    <lineage>
        <taxon>Eukaryota</taxon>
        <taxon>Metamonada</taxon>
        <taxon>Preaxostyla</taxon>
        <taxon>Oxymonadida</taxon>
        <taxon>Streblomastigidae</taxon>
        <taxon>Streblomastix</taxon>
    </lineage>
</organism>
<dbReference type="Gene3D" id="3.40.640.10">
    <property type="entry name" value="Type I PLP-dependent aspartate aminotransferase-like (Major domain)"/>
    <property type="match status" value="2"/>
</dbReference>
<name>A0A5J4WQB8_9EUKA</name>
<dbReference type="InterPro" id="IPR015422">
    <property type="entry name" value="PyrdxlP-dep_Trfase_small"/>
</dbReference>
<dbReference type="SUPFAM" id="SSF53383">
    <property type="entry name" value="PLP-dependent transferases"/>
    <property type="match status" value="1"/>
</dbReference>
<feature type="coiled-coil region" evidence="1">
    <location>
        <begin position="379"/>
        <end position="406"/>
    </location>
</feature>
<dbReference type="Gene3D" id="3.90.1150.10">
    <property type="entry name" value="Aspartate Aminotransferase, domain 1"/>
    <property type="match status" value="1"/>
</dbReference>
<evidence type="ECO:0000256" key="1">
    <source>
        <dbReference type="SAM" id="Coils"/>
    </source>
</evidence>
<dbReference type="PANTHER" id="PTHR14237">
    <property type="entry name" value="MOLYBDOPTERIN COFACTOR SULFURASE MOSC"/>
    <property type="match status" value="1"/>
</dbReference>
<dbReference type="EMBL" id="SNRW01001201">
    <property type="protein sequence ID" value="KAA6397347.1"/>
    <property type="molecule type" value="Genomic_DNA"/>
</dbReference>
<evidence type="ECO:0000313" key="3">
    <source>
        <dbReference type="EMBL" id="KAA6397347.1"/>
    </source>
</evidence>
<reference evidence="3 4" key="1">
    <citation type="submission" date="2019-03" db="EMBL/GenBank/DDBJ databases">
        <title>Single cell metagenomics reveals metabolic interactions within the superorganism composed of flagellate Streblomastix strix and complex community of Bacteroidetes bacteria on its surface.</title>
        <authorList>
            <person name="Treitli S.C."/>
            <person name="Kolisko M."/>
            <person name="Husnik F."/>
            <person name="Keeling P."/>
            <person name="Hampl V."/>
        </authorList>
    </citation>
    <scope>NUCLEOTIDE SEQUENCE [LARGE SCALE GENOMIC DNA]</scope>
    <source>
        <strain evidence="3">ST1C</strain>
    </source>
</reference>
<dbReference type="OrthoDB" id="10264306at2759"/>
<dbReference type="Proteomes" id="UP000324800">
    <property type="component" value="Unassembled WGS sequence"/>
</dbReference>
<dbReference type="InterPro" id="IPR015421">
    <property type="entry name" value="PyrdxlP-dep_Trfase_major"/>
</dbReference>
<protein>
    <submittedName>
        <fullName evidence="3">Molybdenum cofactor sulfurtransferase</fullName>
    </submittedName>
</protein>
<proteinExistence type="predicted"/>
<evidence type="ECO:0000259" key="2">
    <source>
        <dbReference type="Pfam" id="PF00266"/>
    </source>
</evidence>
<keyword evidence="3" id="KW-0808">Transferase</keyword>
<evidence type="ECO:0000313" key="4">
    <source>
        <dbReference type="Proteomes" id="UP000324800"/>
    </source>
</evidence>
<keyword evidence="1" id="KW-0175">Coiled coil</keyword>
<dbReference type="InterPro" id="IPR000192">
    <property type="entry name" value="Aminotrans_V_dom"/>
</dbReference>
<gene>
    <name evidence="3" type="ORF">EZS28_007129</name>
</gene>